<dbReference type="OrthoDB" id="2156448at2"/>
<name>A0A4D7CRP8_9ENTE</name>
<organism evidence="1 2">
    <name type="scientific">Vagococcus zengguangii</name>
    <dbReference type="NCBI Taxonomy" id="2571750"/>
    <lineage>
        <taxon>Bacteria</taxon>
        <taxon>Bacillati</taxon>
        <taxon>Bacillota</taxon>
        <taxon>Bacilli</taxon>
        <taxon>Lactobacillales</taxon>
        <taxon>Enterococcaceae</taxon>
        <taxon>Vagococcus</taxon>
    </lineage>
</organism>
<dbReference type="Proteomes" id="UP000298615">
    <property type="component" value="Chromosome"/>
</dbReference>
<dbReference type="KEGG" id="vao:FA707_07245"/>
<dbReference type="AlphaFoldDB" id="A0A4D7CRP8"/>
<proteinExistence type="predicted"/>
<dbReference type="EMBL" id="CP039712">
    <property type="protein sequence ID" value="QCI86768.1"/>
    <property type="molecule type" value="Genomic_DNA"/>
</dbReference>
<reference evidence="1 2" key="1">
    <citation type="submission" date="2019-04" db="EMBL/GenBank/DDBJ databases">
        <title>Vagococcus sp. nov., isolated from faeces of yaks (Bos grunniens).</title>
        <authorList>
            <person name="Ge Y."/>
        </authorList>
    </citation>
    <scope>NUCLEOTIDE SEQUENCE [LARGE SCALE GENOMIC DNA]</scope>
    <source>
        <strain evidence="1 2">MN-17</strain>
    </source>
</reference>
<evidence type="ECO:0000313" key="2">
    <source>
        <dbReference type="Proteomes" id="UP000298615"/>
    </source>
</evidence>
<keyword evidence="2" id="KW-1185">Reference proteome</keyword>
<sequence>MYNKLVAGTVMLNTTEGKQLFLLHQVEDVLDFAVTQVLDDKTSLASILDFLKNMANINLDHVELVELTSVSLNNRSVPLYLFALDEKFITYELAENFLWESPANLRELLSTREIKGEAFLI</sequence>
<protein>
    <submittedName>
        <fullName evidence="1">Uncharacterized protein</fullName>
    </submittedName>
</protein>
<dbReference type="RefSeq" id="WP_136953590.1">
    <property type="nucleotide sequence ID" value="NZ_CP039712.1"/>
</dbReference>
<evidence type="ECO:0000313" key="1">
    <source>
        <dbReference type="EMBL" id="QCI86768.1"/>
    </source>
</evidence>
<accession>A0A4D7CRP8</accession>
<gene>
    <name evidence="1" type="ORF">FA707_07245</name>
</gene>